<name>A0A158DKR7_9BURK</name>
<dbReference type="InterPro" id="IPR025161">
    <property type="entry name" value="IS402-like_dom"/>
</dbReference>
<reference evidence="2" key="1">
    <citation type="submission" date="2016-01" db="EMBL/GenBank/DDBJ databases">
        <authorList>
            <person name="Peeters C."/>
        </authorList>
    </citation>
    <scope>NUCLEOTIDE SEQUENCE [LARGE SCALE GENOMIC DNA]</scope>
    <source>
        <strain evidence="2">LMG 29318</strain>
    </source>
</reference>
<sequence>MITRGAYPTDVSDEEWSFVVPYLTLMDSKAPQRKYELREMFNALRWLARAGAAWRMLPTNFPPWELVYQQTQRWLQAGCFEAMVSDLRSIVRVAQGRQEEPSAVILDGRTLQSTCETAHARAMTAINVSAAARCTWLLIPSASCLRCT</sequence>
<comment type="caution">
    <text evidence="2">The sequence shown here is derived from an EMBL/GenBank/DDBJ whole genome shotgun (WGS) entry which is preliminary data.</text>
</comment>
<proteinExistence type="predicted"/>
<evidence type="ECO:0000259" key="1">
    <source>
        <dbReference type="Pfam" id="PF13340"/>
    </source>
</evidence>
<feature type="domain" description="Insertion element IS402-like" evidence="1">
    <location>
        <begin position="11"/>
        <end position="83"/>
    </location>
</feature>
<accession>A0A158DKR7</accession>
<protein>
    <submittedName>
        <fullName evidence="2">Transposase</fullName>
    </submittedName>
</protein>
<organism evidence="2 3">
    <name type="scientific">Caballeronia catudaia</name>
    <dbReference type="NCBI Taxonomy" id="1777136"/>
    <lineage>
        <taxon>Bacteria</taxon>
        <taxon>Pseudomonadati</taxon>
        <taxon>Pseudomonadota</taxon>
        <taxon>Betaproteobacteria</taxon>
        <taxon>Burkholderiales</taxon>
        <taxon>Burkholderiaceae</taxon>
        <taxon>Caballeronia</taxon>
    </lineage>
</organism>
<dbReference type="EMBL" id="FCOF02000077">
    <property type="protein sequence ID" value="SAK95232.1"/>
    <property type="molecule type" value="Genomic_DNA"/>
</dbReference>
<dbReference type="Pfam" id="PF13340">
    <property type="entry name" value="DUF4096"/>
    <property type="match status" value="1"/>
</dbReference>
<keyword evidence="3" id="KW-1185">Reference proteome</keyword>
<dbReference type="AlphaFoldDB" id="A0A158DKR7"/>
<dbReference type="PANTHER" id="PTHR30007:SF0">
    <property type="entry name" value="TRANSPOSASE"/>
    <property type="match status" value="1"/>
</dbReference>
<dbReference type="Proteomes" id="UP000054870">
    <property type="component" value="Unassembled WGS sequence"/>
</dbReference>
<evidence type="ECO:0000313" key="3">
    <source>
        <dbReference type="Proteomes" id="UP000054870"/>
    </source>
</evidence>
<gene>
    <name evidence="2" type="ORF">AWB75_06898</name>
</gene>
<evidence type="ECO:0000313" key="2">
    <source>
        <dbReference type="EMBL" id="SAK95232.1"/>
    </source>
</evidence>
<dbReference type="PANTHER" id="PTHR30007">
    <property type="entry name" value="PHP DOMAIN PROTEIN"/>
    <property type="match status" value="1"/>
</dbReference>